<accession>A0AAE0MEQ0</accession>
<dbReference type="Proteomes" id="UP001283341">
    <property type="component" value="Unassembled WGS sequence"/>
</dbReference>
<protein>
    <submittedName>
        <fullName evidence="1">Uncharacterized protein</fullName>
    </submittedName>
</protein>
<proteinExistence type="predicted"/>
<keyword evidence="2" id="KW-1185">Reference proteome</keyword>
<dbReference type="AlphaFoldDB" id="A0AAE0MEQ0"/>
<organism evidence="1 2">
    <name type="scientific">Apodospora peruviana</name>
    <dbReference type="NCBI Taxonomy" id="516989"/>
    <lineage>
        <taxon>Eukaryota</taxon>
        <taxon>Fungi</taxon>
        <taxon>Dikarya</taxon>
        <taxon>Ascomycota</taxon>
        <taxon>Pezizomycotina</taxon>
        <taxon>Sordariomycetes</taxon>
        <taxon>Sordariomycetidae</taxon>
        <taxon>Sordariales</taxon>
        <taxon>Lasiosphaeriaceae</taxon>
        <taxon>Apodospora</taxon>
    </lineage>
</organism>
<evidence type="ECO:0000313" key="2">
    <source>
        <dbReference type="Proteomes" id="UP001283341"/>
    </source>
</evidence>
<reference evidence="1" key="2">
    <citation type="submission" date="2023-06" db="EMBL/GenBank/DDBJ databases">
        <authorList>
            <consortium name="Lawrence Berkeley National Laboratory"/>
            <person name="Haridas S."/>
            <person name="Hensen N."/>
            <person name="Bonometti L."/>
            <person name="Westerberg I."/>
            <person name="Brannstrom I.O."/>
            <person name="Guillou S."/>
            <person name="Cros-Aarteil S."/>
            <person name="Calhoun S."/>
            <person name="Kuo A."/>
            <person name="Mondo S."/>
            <person name="Pangilinan J."/>
            <person name="Riley R."/>
            <person name="Labutti K."/>
            <person name="Andreopoulos B."/>
            <person name="Lipzen A."/>
            <person name="Chen C."/>
            <person name="Yanf M."/>
            <person name="Daum C."/>
            <person name="Ng V."/>
            <person name="Clum A."/>
            <person name="Steindorff A."/>
            <person name="Ohm R."/>
            <person name="Martin F."/>
            <person name="Silar P."/>
            <person name="Natvig D."/>
            <person name="Lalanne C."/>
            <person name="Gautier V."/>
            <person name="Ament-Velasquez S.L."/>
            <person name="Kruys A."/>
            <person name="Hutchinson M.I."/>
            <person name="Powell A.J."/>
            <person name="Barry K."/>
            <person name="Miller A.N."/>
            <person name="Grigoriev I.V."/>
            <person name="Debuchy R."/>
            <person name="Gladieux P."/>
            <person name="Thoren M.H."/>
            <person name="Johannesson H."/>
        </authorList>
    </citation>
    <scope>NUCLEOTIDE SEQUENCE</scope>
    <source>
        <strain evidence="1">CBS 118394</strain>
    </source>
</reference>
<name>A0AAE0MEQ0_9PEZI</name>
<comment type="caution">
    <text evidence="1">The sequence shown here is derived from an EMBL/GenBank/DDBJ whole genome shotgun (WGS) entry which is preliminary data.</text>
</comment>
<sequence length="74" mass="7989">MSTSLCGVAMWLDCARLPSAVPLSGRRPFSSCMPPSIPPRVTVDHTPTWSGVWTAARQDLAANMRLGWPCLGGY</sequence>
<reference evidence="1" key="1">
    <citation type="journal article" date="2023" name="Mol. Phylogenet. Evol.">
        <title>Genome-scale phylogeny and comparative genomics of the fungal order Sordariales.</title>
        <authorList>
            <person name="Hensen N."/>
            <person name="Bonometti L."/>
            <person name="Westerberg I."/>
            <person name="Brannstrom I.O."/>
            <person name="Guillou S."/>
            <person name="Cros-Aarteil S."/>
            <person name="Calhoun S."/>
            <person name="Haridas S."/>
            <person name="Kuo A."/>
            <person name="Mondo S."/>
            <person name="Pangilinan J."/>
            <person name="Riley R."/>
            <person name="LaButti K."/>
            <person name="Andreopoulos B."/>
            <person name="Lipzen A."/>
            <person name="Chen C."/>
            <person name="Yan M."/>
            <person name="Daum C."/>
            <person name="Ng V."/>
            <person name="Clum A."/>
            <person name="Steindorff A."/>
            <person name="Ohm R.A."/>
            <person name="Martin F."/>
            <person name="Silar P."/>
            <person name="Natvig D.O."/>
            <person name="Lalanne C."/>
            <person name="Gautier V."/>
            <person name="Ament-Velasquez S.L."/>
            <person name="Kruys A."/>
            <person name="Hutchinson M.I."/>
            <person name="Powell A.J."/>
            <person name="Barry K."/>
            <person name="Miller A.N."/>
            <person name="Grigoriev I.V."/>
            <person name="Debuchy R."/>
            <person name="Gladieux P."/>
            <person name="Hiltunen Thoren M."/>
            <person name="Johannesson H."/>
        </authorList>
    </citation>
    <scope>NUCLEOTIDE SEQUENCE</scope>
    <source>
        <strain evidence="1">CBS 118394</strain>
    </source>
</reference>
<gene>
    <name evidence="1" type="ORF">B0H66DRAFT_542118</name>
</gene>
<evidence type="ECO:0000313" key="1">
    <source>
        <dbReference type="EMBL" id="KAK3329821.1"/>
    </source>
</evidence>
<dbReference type="EMBL" id="JAUEDM010000001">
    <property type="protein sequence ID" value="KAK3329821.1"/>
    <property type="molecule type" value="Genomic_DNA"/>
</dbReference>